<dbReference type="Proteomes" id="UP001432180">
    <property type="component" value="Chromosome"/>
</dbReference>
<organism evidence="1 2">
    <name type="scientific">Thiorhodovibrio winogradskyi</name>
    <dbReference type="NCBI Taxonomy" id="77007"/>
    <lineage>
        <taxon>Bacteria</taxon>
        <taxon>Pseudomonadati</taxon>
        <taxon>Pseudomonadota</taxon>
        <taxon>Gammaproteobacteria</taxon>
        <taxon>Chromatiales</taxon>
        <taxon>Chromatiaceae</taxon>
        <taxon>Thiorhodovibrio</taxon>
    </lineage>
</organism>
<name>A0ABZ0S1H5_9GAMM</name>
<gene>
    <name evidence="1" type="ORF">Thiowin_00113</name>
</gene>
<reference evidence="1 2" key="1">
    <citation type="journal article" date="2023" name="Microorganisms">
        <title>Thiorhodovibrio frisius and Trv. litoralis spp. nov., Two Novel Members from a Clade of Fastidious Purple Sulfur Bacteria That Exhibit Unique Red-Shifted Light-Harvesting Capabilities.</title>
        <authorList>
            <person name="Methner A."/>
            <person name="Kuzyk S.B."/>
            <person name="Petersen J."/>
            <person name="Bauer S."/>
            <person name="Brinkmann H."/>
            <person name="Sichau K."/>
            <person name="Wanner G."/>
            <person name="Wolf J."/>
            <person name="Neumann-Schaal M."/>
            <person name="Henke P."/>
            <person name="Tank M."/>
            <person name="Sproer C."/>
            <person name="Bunk B."/>
            <person name="Overmann J."/>
        </authorList>
    </citation>
    <scope>NUCLEOTIDE SEQUENCE [LARGE SCALE GENOMIC DNA]</scope>
    <source>
        <strain evidence="1 2">DSM 6702</strain>
    </source>
</reference>
<dbReference type="EMBL" id="CP121472">
    <property type="protein sequence ID" value="WPL15230.1"/>
    <property type="molecule type" value="Genomic_DNA"/>
</dbReference>
<keyword evidence="2" id="KW-1185">Reference proteome</keyword>
<accession>A0ABZ0S1H5</accession>
<protein>
    <submittedName>
        <fullName evidence="1">Uncharacterized protein</fullName>
    </submittedName>
</protein>
<sequence length="425" mass="48208">MRKIILIAGRRDGFGERFKAILDGLAVSRYRDIDFGFMWPRRIGVYQAFNAIESINATFSSEFAKEFHFLEDDLRNFDSVRPLPSGTALSKEVLEEILAKDRGSVAIIYEKIDIDSFKDFLAKLNFAELFQSIKFSSNIENIRSKILQFFSIVDTGYSGIHIRGGDVIYGPYKNTIFFRNKGYPFALIIALTEELFRDGVKVIAFCQDDSVDMILNSSPGVVTSKAIIAEVFGSRAKDFSVLELALADIFIMLNCNSLYGSVTSGFVGLAAKVKSIEVVDPVKRISASKRIVIYEESLRRGGYPDVFQESFCLVHMLLDSRIANKRDKQLWAAERLIELQPQSDLYRALLIFTYLESDLETLAENFLKTLTEKEAEVLTIASCMTKKVAGKYHLKQFLENFLAKNFEDKFSLLKALRSEVCRLIN</sequence>
<evidence type="ECO:0000313" key="2">
    <source>
        <dbReference type="Proteomes" id="UP001432180"/>
    </source>
</evidence>
<proteinExistence type="predicted"/>
<evidence type="ECO:0000313" key="1">
    <source>
        <dbReference type="EMBL" id="WPL15230.1"/>
    </source>
</evidence>
<dbReference type="RefSeq" id="WP_328985815.1">
    <property type="nucleotide sequence ID" value="NZ_CP121472.1"/>
</dbReference>